<evidence type="ECO:0000256" key="1">
    <source>
        <dbReference type="SAM" id="MobiDB-lite"/>
    </source>
</evidence>
<dbReference type="Proteomes" id="UP000007322">
    <property type="component" value="Chromosome 3"/>
</dbReference>
<dbReference type="eggNOG" id="ENOG502T36D">
    <property type="taxonomic scope" value="Eukaryota"/>
</dbReference>
<evidence type="ECO:0000313" key="2">
    <source>
        <dbReference type="EMBL" id="AEO57871.1"/>
    </source>
</evidence>
<feature type="compositionally biased region" description="Low complexity" evidence="1">
    <location>
        <begin position="85"/>
        <end position="94"/>
    </location>
</feature>
<dbReference type="VEuPathDB" id="FungiDB:MYCTH_2126876"/>
<feature type="region of interest" description="Disordered" evidence="1">
    <location>
        <begin position="1"/>
        <end position="142"/>
    </location>
</feature>
<gene>
    <name evidence="2" type="ORF">MYCTH_2126876</name>
</gene>
<reference evidence="2 3" key="1">
    <citation type="journal article" date="2011" name="Nat. Biotechnol.">
        <title>Comparative genomic analysis of the thermophilic biomass-degrading fungi Myceliophthora thermophila and Thielavia terrestris.</title>
        <authorList>
            <person name="Berka R.M."/>
            <person name="Grigoriev I.V."/>
            <person name="Otillar R."/>
            <person name="Salamov A."/>
            <person name="Grimwood J."/>
            <person name="Reid I."/>
            <person name="Ishmael N."/>
            <person name="John T."/>
            <person name="Darmond C."/>
            <person name="Moisan M.-C."/>
            <person name="Henrissat B."/>
            <person name="Coutinho P.M."/>
            <person name="Lombard V."/>
            <person name="Natvig D.O."/>
            <person name="Lindquist E."/>
            <person name="Schmutz J."/>
            <person name="Lucas S."/>
            <person name="Harris P."/>
            <person name="Powlowski J."/>
            <person name="Bellemare A."/>
            <person name="Taylor D."/>
            <person name="Butler G."/>
            <person name="de Vries R.P."/>
            <person name="Allijn I.E."/>
            <person name="van den Brink J."/>
            <person name="Ushinsky S."/>
            <person name="Storms R."/>
            <person name="Powell A.J."/>
            <person name="Paulsen I.T."/>
            <person name="Elbourne L.D.H."/>
            <person name="Baker S.E."/>
            <person name="Magnuson J."/>
            <person name="LaBoissiere S."/>
            <person name="Clutterbuck A.J."/>
            <person name="Martinez D."/>
            <person name="Wogulis M."/>
            <person name="de Leon A.L."/>
            <person name="Rey M.W."/>
            <person name="Tsang A."/>
        </authorList>
    </citation>
    <scope>NUCLEOTIDE SEQUENCE [LARGE SCALE GENOMIC DNA]</scope>
    <source>
        <strain evidence="3">ATCC 42464 / BCRC 31852 / DSM 1799</strain>
    </source>
</reference>
<dbReference type="GeneID" id="11507742"/>
<dbReference type="KEGG" id="mtm:MYCTH_2126876"/>
<dbReference type="AlphaFoldDB" id="G2QBC8"/>
<evidence type="ECO:0000313" key="3">
    <source>
        <dbReference type="Proteomes" id="UP000007322"/>
    </source>
</evidence>
<protein>
    <submittedName>
        <fullName evidence="2">Uncharacterized protein</fullName>
    </submittedName>
</protein>
<dbReference type="OrthoDB" id="5151015at2759"/>
<dbReference type="RefSeq" id="XP_003663116.1">
    <property type="nucleotide sequence ID" value="XM_003663068.1"/>
</dbReference>
<dbReference type="HOGENOM" id="CLU_1205501_0_0_1"/>
<organism evidence="2 3">
    <name type="scientific">Thermothelomyces thermophilus (strain ATCC 42464 / BCRC 31852 / DSM 1799)</name>
    <name type="common">Sporotrichum thermophile</name>
    <dbReference type="NCBI Taxonomy" id="573729"/>
    <lineage>
        <taxon>Eukaryota</taxon>
        <taxon>Fungi</taxon>
        <taxon>Dikarya</taxon>
        <taxon>Ascomycota</taxon>
        <taxon>Pezizomycotina</taxon>
        <taxon>Sordariomycetes</taxon>
        <taxon>Sordariomycetidae</taxon>
        <taxon>Sordariales</taxon>
        <taxon>Chaetomiaceae</taxon>
        <taxon>Thermothelomyces</taxon>
    </lineage>
</organism>
<name>G2QBC8_THET4</name>
<keyword evidence="3" id="KW-1185">Reference proteome</keyword>
<feature type="compositionally biased region" description="Basic and acidic residues" evidence="1">
    <location>
        <begin position="121"/>
        <end position="130"/>
    </location>
</feature>
<accession>G2QBC8</accession>
<dbReference type="EMBL" id="CP003004">
    <property type="protein sequence ID" value="AEO57871.1"/>
    <property type="molecule type" value="Genomic_DNA"/>
</dbReference>
<feature type="compositionally biased region" description="Polar residues" evidence="1">
    <location>
        <begin position="61"/>
        <end position="73"/>
    </location>
</feature>
<feature type="compositionally biased region" description="Low complexity" evidence="1">
    <location>
        <begin position="14"/>
        <end position="28"/>
    </location>
</feature>
<dbReference type="InParanoid" id="G2QBC8"/>
<sequence length="230" mass="24386">MAMTADNVDRLLTSPSAAAKSPDSDGSPGTVTPSVAADYFSANPRANGDSKLREPSRLFASASTDVSTTTLASISEEDHVEGSRHSSNNSSRPSVEQRKSSSTSVTFRPPRNPSLPQGHPRKTDNRRLRESSPSPVSREVQDVIPKGMVVPIPGAAASLSTLSPSFLWRRDLAGEVTALSAVQGIVRVRSRSKETERQPVMATHGTFGGMLEELERIMGGGLQSSGSLTT</sequence>
<proteinExistence type="predicted"/>